<proteinExistence type="predicted"/>
<name>A0A934S6L0_9BACT</name>
<organism evidence="2 3">
    <name type="scientific">Luteolibacter pohnpeiensis</name>
    <dbReference type="NCBI Taxonomy" id="454153"/>
    <lineage>
        <taxon>Bacteria</taxon>
        <taxon>Pseudomonadati</taxon>
        <taxon>Verrucomicrobiota</taxon>
        <taxon>Verrucomicrobiia</taxon>
        <taxon>Verrucomicrobiales</taxon>
        <taxon>Verrucomicrobiaceae</taxon>
        <taxon>Luteolibacter</taxon>
    </lineage>
</organism>
<evidence type="ECO:0000313" key="2">
    <source>
        <dbReference type="EMBL" id="MBK1882808.1"/>
    </source>
</evidence>
<keyword evidence="1" id="KW-0812">Transmembrane</keyword>
<keyword evidence="1" id="KW-1133">Transmembrane helix</keyword>
<dbReference type="Gene3D" id="2.60.120.260">
    <property type="entry name" value="Galactose-binding domain-like"/>
    <property type="match status" value="1"/>
</dbReference>
<dbReference type="Proteomes" id="UP000603141">
    <property type="component" value="Unassembled WGS sequence"/>
</dbReference>
<dbReference type="RefSeq" id="WP_200270306.1">
    <property type="nucleotide sequence ID" value="NZ_JAENIJ010000014.1"/>
</dbReference>
<keyword evidence="1" id="KW-0472">Membrane</keyword>
<keyword evidence="3" id="KW-1185">Reference proteome</keyword>
<evidence type="ECO:0000256" key="1">
    <source>
        <dbReference type="SAM" id="Phobius"/>
    </source>
</evidence>
<dbReference type="EMBL" id="JAENIJ010000014">
    <property type="protein sequence ID" value="MBK1882808.1"/>
    <property type="molecule type" value="Genomic_DNA"/>
</dbReference>
<evidence type="ECO:0000313" key="3">
    <source>
        <dbReference type="Proteomes" id="UP000603141"/>
    </source>
</evidence>
<sequence length="335" mass="37896">MSHPVAPDPPDAELQRLVSRFLDQCLTDAETKRLEQRLREEPAAQQYCAQCLRFDAAMQEVLEPQTLEWEETRRIVFDPKQGTPAWSIQREQTLRFGNPRRPLLSTAVRKRWPMFIIGGTLLAVAVGAIFFALGQSKSFQLRNGDFEAMDLSQSPSGRAKSILYWQDNFSTEDAQLQEIGRVSQGKIYAKSGRNVVRLENRAFINQLILNKFGKPLKAKPGLRVALTGWVYCEGGTEHHLRSSLRFVASGYPDMIQYEAAQTTIKVETGGWKKFQMELIVPDDLQAPPSDSSINFTQQPPPINLENRELSLSIDSRSPDAVLFLDDLSIEVYPPE</sequence>
<feature type="transmembrane region" description="Helical" evidence="1">
    <location>
        <begin position="112"/>
        <end position="133"/>
    </location>
</feature>
<accession>A0A934S6L0</accession>
<gene>
    <name evidence="2" type="ORF">JIN85_10305</name>
</gene>
<reference evidence="2" key="1">
    <citation type="submission" date="2021-01" db="EMBL/GenBank/DDBJ databases">
        <title>Modified the classification status of verrucomicrobia.</title>
        <authorList>
            <person name="Feng X."/>
        </authorList>
    </citation>
    <scope>NUCLEOTIDE SEQUENCE</scope>
    <source>
        <strain evidence="2">KCTC 22041</strain>
    </source>
</reference>
<dbReference type="AlphaFoldDB" id="A0A934S6L0"/>
<protein>
    <submittedName>
        <fullName evidence="2">Uncharacterized protein</fullName>
    </submittedName>
</protein>
<comment type="caution">
    <text evidence="2">The sequence shown here is derived from an EMBL/GenBank/DDBJ whole genome shotgun (WGS) entry which is preliminary data.</text>
</comment>